<dbReference type="GeneID" id="54568035"/>
<protein>
    <submittedName>
        <fullName evidence="2">Uncharacterized protein</fullName>
    </submittedName>
</protein>
<evidence type="ECO:0000313" key="2">
    <source>
        <dbReference type="EMBL" id="KAF2158722.1"/>
    </source>
</evidence>
<dbReference type="EMBL" id="ML993651">
    <property type="protein sequence ID" value="KAF2158722.1"/>
    <property type="molecule type" value="Genomic_DNA"/>
</dbReference>
<dbReference type="Proteomes" id="UP000799537">
    <property type="component" value="Unassembled WGS sequence"/>
</dbReference>
<organism evidence="2 3">
    <name type="scientific">Zasmidium cellare ATCC 36951</name>
    <dbReference type="NCBI Taxonomy" id="1080233"/>
    <lineage>
        <taxon>Eukaryota</taxon>
        <taxon>Fungi</taxon>
        <taxon>Dikarya</taxon>
        <taxon>Ascomycota</taxon>
        <taxon>Pezizomycotina</taxon>
        <taxon>Dothideomycetes</taxon>
        <taxon>Dothideomycetidae</taxon>
        <taxon>Mycosphaerellales</taxon>
        <taxon>Mycosphaerellaceae</taxon>
        <taxon>Zasmidium</taxon>
    </lineage>
</organism>
<keyword evidence="1" id="KW-0732">Signal</keyword>
<keyword evidence="3" id="KW-1185">Reference proteome</keyword>
<gene>
    <name evidence="2" type="ORF">M409DRAFT_61438</name>
</gene>
<name>A0A6A6BYR4_ZASCE</name>
<dbReference type="AlphaFoldDB" id="A0A6A6BYR4"/>
<evidence type="ECO:0000256" key="1">
    <source>
        <dbReference type="SAM" id="SignalP"/>
    </source>
</evidence>
<reference evidence="2" key="1">
    <citation type="journal article" date="2020" name="Stud. Mycol.">
        <title>101 Dothideomycetes genomes: a test case for predicting lifestyles and emergence of pathogens.</title>
        <authorList>
            <person name="Haridas S."/>
            <person name="Albert R."/>
            <person name="Binder M."/>
            <person name="Bloem J."/>
            <person name="Labutti K."/>
            <person name="Salamov A."/>
            <person name="Andreopoulos B."/>
            <person name="Baker S."/>
            <person name="Barry K."/>
            <person name="Bills G."/>
            <person name="Bluhm B."/>
            <person name="Cannon C."/>
            <person name="Castanera R."/>
            <person name="Culley D."/>
            <person name="Daum C."/>
            <person name="Ezra D."/>
            <person name="Gonzalez J."/>
            <person name="Henrissat B."/>
            <person name="Kuo A."/>
            <person name="Liang C."/>
            <person name="Lipzen A."/>
            <person name="Lutzoni F."/>
            <person name="Magnuson J."/>
            <person name="Mondo S."/>
            <person name="Nolan M."/>
            <person name="Ohm R."/>
            <person name="Pangilinan J."/>
            <person name="Park H.-J."/>
            <person name="Ramirez L."/>
            <person name="Alfaro M."/>
            <person name="Sun H."/>
            <person name="Tritt A."/>
            <person name="Yoshinaga Y."/>
            <person name="Zwiers L.-H."/>
            <person name="Turgeon B."/>
            <person name="Goodwin S."/>
            <person name="Spatafora J."/>
            <person name="Crous P."/>
            <person name="Grigoriev I."/>
        </authorList>
    </citation>
    <scope>NUCLEOTIDE SEQUENCE</scope>
    <source>
        <strain evidence="2">ATCC 36951</strain>
    </source>
</reference>
<sequence>MYVDYMVALTISQVALAANLTDCYYFDQGPVAVNNTICPGSSACCGPTANQTKTNRQILASILDSFTLDSVMSSAPTAYSNVLYPQNDDATLDMDYYSTIHPPICAKIWGPHG</sequence>
<proteinExistence type="predicted"/>
<evidence type="ECO:0000313" key="3">
    <source>
        <dbReference type="Proteomes" id="UP000799537"/>
    </source>
</evidence>
<accession>A0A6A6BYR4</accession>
<dbReference type="Gene3D" id="3.30.70.100">
    <property type="match status" value="1"/>
</dbReference>
<dbReference type="OrthoDB" id="4892971at2759"/>
<feature type="signal peptide" evidence="1">
    <location>
        <begin position="1"/>
        <end position="17"/>
    </location>
</feature>
<feature type="chain" id="PRO_5025657063" evidence="1">
    <location>
        <begin position="18"/>
        <end position="113"/>
    </location>
</feature>
<dbReference type="RefSeq" id="XP_033659611.1">
    <property type="nucleotide sequence ID" value="XM_033814763.1"/>
</dbReference>